<dbReference type="Pfam" id="PF04615">
    <property type="entry name" value="Utp14"/>
    <property type="match status" value="1"/>
</dbReference>
<evidence type="ECO:0000256" key="1">
    <source>
        <dbReference type="ARBA" id="ARBA00004604"/>
    </source>
</evidence>
<feature type="compositionally biased region" description="Basic residues" evidence="4">
    <location>
        <begin position="770"/>
        <end position="779"/>
    </location>
</feature>
<feature type="compositionally biased region" description="Basic and acidic residues" evidence="4">
    <location>
        <begin position="865"/>
        <end position="883"/>
    </location>
</feature>
<feature type="compositionally biased region" description="Acidic residues" evidence="4">
    <location>
        <begin position="450"/>
        <end position="460"/>
    </location>
</feature>
<name>A0A7S1YUJ8_9STRA</name>
<keyword evidence="3" id="KW-0539">Nucleus</keyword>
<feature type="compositionally biased region" description="Polar residues" evidence="4">
    <location>
        <begin position="651"/>
        <end position="662"/>
    </location>
</feature>
<reference evidence="5" key="1">
    <citation type="submission" date="2021-01" db="EMBL/GenBank/DDBJ databases">
        <authorList>
            <person name="Corre E."/>
            <person name="Pelletier E."/>
            <person name="Niang G."/>
            <person name="Scheremetjew M."/>
            <person name="Finn R."/>
            <person name="Kale V."/>
            <person name="Holt S."/>
            <person name="Cochrane G."/>
            <person name="Meng A."/>
            <person name="Brown T."/>
            <person name="Cohen L."/>
        </authorList>
    </citation>
    <scope>NUCLEOTIDE SEQUENCE</scope>
    <source>
        <strain evidence="5">Pop2</strain>
    </source>
</reference>
<feature type="compositionally biased region" description="Acidic residues" evidence="4">
    <location>
        <begin position="26"/>
        <end position="39"/>
    </location>
</feature>
<feature type="compositionally biased region" description="Basic residues" evidence="4">
    <location>
        <begin position="626"/>
        <end position="636"/>
    </location>
</feature>
<keyword evidence="2" id="KW-0597">Phosphoprotein</keyword>
<evidence type="ECO:0000256" key="4">
    <source>
        <dbReference type="SAM" id="MobiDB-lite"/>
    </source>
</evidence>
<feature type="compositionally biased region" description="Basic and acidic residues" evidence="4">
    <location>
        <begin position="518"/>
        <end position="527"/>
    </location>
</feature>
<feature type="region of interest" description="Disordered" evidence="4">
    <location>
        <begin position="349"/>
        <end position="487"/>
    </location>
</feature>
<dbReference type="PANTHER" id="PTHR14150">
    <property type="entry name" value="U3 SMALL NUCLEOLAR RNA-ASSOCIATED PROTEIN 14"/>
    <property type="match status" value="1"/>
</dbReference>
<feature type="compositionally biased region" description="Low complexity" evidence="4">
    <location>
        <begin position="155"/>
        <end position="164"/>
    </location>
</feature>
<dbReference type="PANTHER" id="PTHR14150:SF12">
    <property type="entry name" value="U3 SMALL NUCLEOLAR RNA-ASSOCIATED PROTEIN 14 HOMOLOG A"/>
    <property type="match status" value="1"/>
</dbReference>
<evidence type="ECO:0000256" key="3">
    <source>
        <dbReference type="ARBA" id="ARBA00023242"/>
    </source>
</evidence>
<feature type="compositionally biased region" description="Basic and acidic residues" evidence="4">
    <location>
        <begin position="750"/>
        <end position="762"/>
    </location>
</feature>
<feature type="compositionally biased region" description="Basic and acidic residues" evidence="4">
    <location>
        <begin position="433"/>
        <end position="443"/>
    </location>
</feature>
<accession>A0A7S1YUJ8</accession>
<evidence type="ECO:0000313" key="5">
    <source>
        <dbReference type="EMBL" id="CAD9319670.1"/>
    </source>
</evidence>
<dbReference type="AlphaFoldDB" id="A0A7S1YUJ8"/>
<feature type="compositionally biased region" description="Basic residues" evidence="4">
    <location>
        <begin position="405"/>
        <end position="417"/>
    </location>
</feature>
<feature type="region of interest" description="Disordered" evidence="4">
    <location>
        <begin position="1"/>
        <end position="166"/>
    </location>
</feature>
<feature type="compositionally biased region" description="Basic residues" evidence="4">
    <location>
        <begin position="709"/>
        <end position="719"/>
    </location>
</feature>
<feature type="compositionally biased region" description="Low complexity" evidence="4">
    <location>
        <begin position="837"/>
        <end position="847"/>
    </location>
</feature>
<comment type="subcellular location">
    <subcellularLocation>
        <location evidence="1">Nucleus</location>
        <location evidence="1">Nucleolus</location>
    </subcellularLocation>
</comment>
<feature type="compositionally biased region" description="Basic residues" evidence="4">
    <location>
        <begin position="349"/>
        <end position="365"/>
    </location>
</feature>
<feature type="compositionally biased region" description="Basic and acidic residues" evidence="4">
    <location>
        <begin position="366"/>
        <end position="400"/>
    </location>
</feature>
<feature type="compositionally biased region" description="Basic and acidic residues" evidence="4">
    <location>
        <begin position="461"/>
        <end position="475"/>
    </location>
</feature>
<feature type="compositionally biased region" description="Polar residues" evidence="4">
    <location>
        <begin position="697"/>
        <end position="707"/>
    </location>
</feature>
<dbReference type="InterPro" id="IPR006709">
    <property type="entry name" value="SSU_processome_Utp14"/>
</dbReference>
<feature type="compositionally biased region" description="Basic and acidic residues" evidence="4">
    <location>
        <begin position="10"/>
        <end position="20"/>
    </location>
</feature>
<evidence type="ECO:0000256" key="2">
    <source>
        <dbReference type="ARBA" id="ARBA00022553"/>
    </source>
</evidence>
<feature type="region of interest" description="Disordered" evidence="4">
    <location>
        <begin position="198"/>
        <end position="238"/>
    </location>
</feature>
<dbReference type="GO" id="GO:0032040">
    <property type="term" value="C:small-subunit processome"/>
    <property type="evidence" value="ECO:0007669"/>
    <property type="project" value="InterPro"/>
</dbReference>
<feature type="region of interest" description="Disordered" evidence="4">
    <location>
        <begin position="518"/>
        <end position="558"/>
    </location>
</feature>
<feature type="compositionally biased region" description="Basic and acidic residues" evidence="4">
    <location>
        <begin position="811"/>
        <end position="833"/>
    </location>
</feature>
<gene>
    <name evidence="5" type="ORF">DBRI1063_LOCUS5541</name>
</gene>
<dbReference type="GO" id="GO:0006364">
    <property type="term" value="P:rRNA processing"/>
    <property type="evidence" value="ECO:0007669"/>
    <property type="project" value="InterPro"/>
</dbReference>
<organism evidence="5">
    <name type="scientific">Ditylum brightwellii</name>
    <dbReference type="NCBI Taxonomy" id="49249"/>
    <lineage>
        <taxon>Eukaryota</taxon>
        <taxon>Sar</taxon>
        <taxon>Stramenopiles</taxon>
        <taxon>Ochrophyta</taxon>
        <taxon>Bacillariophyta</taxon>
        <taxon>Mediophyceae</taxon>
        <taxon>Lithodesmiophycidae</taxon>
        <taxon>Lithodesmiales</taxon>
        <taxon>Lithodesmiaceae</taxon>
        <taxon>Ditylum</taxon>
    </lineage>
</organism>
<feature type="compositionally biased region" description="Acidic residues" evidence="4">
    <location>
        <begin position="65"/>
        <end position="114"/>
    </location>
</feature>
<feature type="compositionally biased region" description="Acidic residues" evidence="4">
    <location>
        <begin position="590"/>
        <end position="610"/>
    </location>
</feature>
<sequence>MARTKKSRQRKQDEEERGKSWSDVGSSDEEIDEDEAFNSDDEKKYGAIFESLSSSKKKKKKSHDSDDDKDDDKDDEDVTSSSESDDDDDDDSDSDSDDDGIASGSDDSDEEGDGGDYMLQLLNRIDSNAVKQDKHEKNQSIKTYTSSLPPESVHAASSVSKSATAGGGPLTLDGLMGEISDTKGFQSVQKAMRSMVAPDADYESSGKKKLETTKAPTSRVISERAKRKVHYQESTKDVGRWDESIKQNRFAETLDFRNKNRIDKASKEELVGKFVPTTDFEKEIAMALEKAGGDEETMAEKEREALLGIDGDDLGENKITMEEYKRRVGELAKTRALLFYEEQKRHHMNKIKSKKYRKIRKRQRERRKDEELAHAIEEDPDLARELEEKEEMERMKERMSLAHKNTSKWAKRVLRRGSKMDTETRRALSAQLKRGDDLRRKMDSIQNGEDASDDSEEEDELKLIEHARDVLKQTEEDGAAADDGDKKKKGLFQLSFMQKGIAAQRERAKEEARQLLRELEANVPKDSDCEDDMEEEVAPKKKQHKGYSAQKKELTEEETAKVIAKGSLVASSLDFGNADTLAVSGNIDVDLGDDDDDQDEEMEKEEGEASDNEKEETIAATDTPSKQKKRRQKRKKGNMEEGDANADASGDHTTTITLSNSKKANTAEKENEEGTGWNDDNKDNNEEEDGGKVENPWIQSDNNNNGPSSKKKRRGKKGVSKAGIVDVKGAVDSLLAHNKEESKNTATSTNKEEEKKEEEETKAATAGGGGKRKRKKKKGGNNNSGNIANLSQDELVRRAFAAPSTEEVEEEFAKEKNEIRERDDPTLQKKDEDANTVSGWGSWVGVGAPPPKKKSRKNLPAHLQPPEKKKEEKGRRRQDDNKKNVIINERRIKKNAKFQLHHIPHPYTSREQYEIAMAGGVGPEWNVSHAVKELTRPEIYTRAGKIIQPLSKNAKAKRAPAKF</sequence>
<dbReference type="EMBL" id="HBGN01008630">
    <property type="protein sequence ID" value="CAD9319670.1"/>
    <property type="molecule type" value="Transcribed_RNA"/>
</dbReference>
<feature type="compositionally biased region" description="Low complexity" evidence="4">
    <location>
        <begin position="780"/>
        <end position="789"/>
    </location>
</feature>
<feature type="region of interest" description="Disordered" evidence="4">
    <location>
        <begin position="582"/>
        <end position="888"/>
    </location>
</feature>
<proteinExistence type="predicted"/>
<protein>
    <submittedName>
        <fullName evidence="5">Uncharacterized protein</fullName>
    </submittedName>
</protein>
<feature type="compositionally biased region" description="Polar residues" evidence="4">
    <location>
        <begin position="140"/>
        <end position="149"/>
    </location>
</feature>